<gene>
    <name evidence="2" type="ORF">HHU12_24745</name>
</gene>
<evidence type="ECO:0000313" key="3">
    <source>
        <dbReference type="Proteomes" id="UP000576082"/>
    </source>
</evidence>
<dbReference type="Pfam" id="PF07632">
    <property type="entry name" value="Sde182_NH-like"/>
    <property type="match status" value="1"/>
</dbReference>
<keyword evidence="3" id="KW-1185">Reference proteome</keyword>
<dbReference type="Gene3D" id="3.90.245.10">
    <property type="entry name" value="Ribonucleoside hydrolase-like"/>
    <property type="match status" value="1"/>
</dbReference>
<reference evidence="2 3" key="1">
    <citation type="submission" date="2020-04" db="EMBL/GenBank/DDBJ databases">
        <title>Flammeovirga sp. SR4, a novel species isolated from seawater.</title>
        <authorList>
            <person name="Wang X."/>
        </authorList>
    </citation>
    <scope>NUCLEOTIDE SEQUENCE [LARGE SCALE GENOMIC DNA]</scope>
    <source>
        <strain evidence="2 3">ATCC 23126</strain>
    </source>
</reference>
<dbReference type="SUPFAM" id="SSF53590">
    <property type="entry name" value="Nucleoside hydrolase"/>
    <property type="match status" value="1"/>
</dbReference>
<feature type="domain" description="Cellulose-binding Sde182 nucleoside hydrolase-like" evidence="1">
    <location>
        <begin position="34"/>
        <end position="272"/>
    </location>
</feature>
<evidence type="ECO:0000259" key="1">
    <source>
        <dbReference type="Pfam" id="PF07632"/>
    </source>
</evidence>
<evidence type="ECO:0000313" key="2">
    <source>
        <dbReference type="EMBL" id="NME71196.1"/>
    </source>
</evidence>
<comment type="caution">
    <text evidence="2">The sequence shown here is derived from an EMBL/GenBank/DDBJ whole genome shotgun (WGS) entry which is preliminary data.</text>
</comment>
<proteinExistence type="predicted"/>
<dbReference type="RefSeq" id="WP_169659418.1">
    <property type="nucleotide sequence ID" value="NZ_JABANE010000089.1"/>
</dbReference>
<dbReference type="GO" id="GO:0016799">
    <property type="term" value="F:hydrolase activity, hydrolyzing N-glycosyl compounds"/>
    <property type="evidence" value="ECO:0007669"/>
    <property type="project" value="InterPro"/>
</dbReference>
<dbReference type="AlphaFoldDB" id="A0A7X9RYS5"/>
<sequence>MYTYILIILSYIFLQGCTTVEQKKEVSVQSIPNVIITTDINNESFSTTDEHALIYLLWHLNNVRLQSVVMEEFNSYGEEKLKNILNCYAEDFNNPSNSFQKNNFPAPNDLHHLIVKGGDAGTKKIIHLSRQNKETPLYVLVMGSMKPVKEALFLAPDIANNIRVISVGTGIKPPNEDVCGNLNWNGWGRTEVYERFTDLWWIENDWAFKGMSEGEEPTAFYNNVINYGALGNYLTKSKIQTINLEEAIPIMFLIDAKINVNHPEFGGWTGNYIKPFPVERPNYWVDRAKTKKWNYRKPCNSWELAHQVLEERKVNIIHRRTEMFSSLLSKLNKLYSPNNKENS</sequence>
<organism evidence="2 3">
    <name type="scientific">Flammeovirga aprica JL-4</name>
    <dbReference type="NCBI Taxonomy" id="694437"/>
    <lineage>
        <taxon>Bacteria</taxon>
        <taxon>Pseudomonadati</taxon>
        <taxon>Bacteroidota</taxon>
        <taxon>Cytophagia</taxon>
        <taxon>Cytophagales</taxon>
        <taxon>Flammeovirgaceae</taxon>
        <taxon>Flammeovirga</taxon>
    </lineage>
</organism>
<dbReference type="Proteomes" id="UP000576082">
    <property type="component" value="Unassembled WGS sequence"/>
</dbReference>
<dbReference type="InterPro" id="IPR011483">
    <property type="entry name" value="Sde182_NH-like"/>
</dbReference>
<protein>
    <recommendedName>
        <fullName evidence="1">Cellulose-binding Sde182 nucleoside hydrolase-like domain-containing protein</fullName>
    </recommendedName>
</protein>
<dbReference type="InterPro" id="IPR036452">
    <property type="entry name" value="Ribo_hydro-like"/>
</dbReference>
<dbReference type="EMBL" id="JABANE010000089">
    <property type="protein sequence ID" value="NME71196.1"/>
    <property type="molecule type" value="Genomic_DNA"/>
</dbReference>
<name>A0A7X9RYS5_9BACT</name>
<accession>A0A7X9RYS5</accession>